<accession>A0A0D2J6X5</accession>
<feature type="region of interest" description="Disordered" evidence="5">
    <location>
        <begin position="49"/>
        <end position="98"/>
    </location>
</feature>
<dbReference type="InterPro" id="IPR036864">
    <property type="entry name" value="Zn2-C6_fun-type_DNA-bd_sf"/>
</dbReference>
<keyword evidence="8" id="KW-1185">Reference proteome</keyword>
<proteinExistence type="predicted"/>
<dbReference type="Pfam" id="PF00172">
    <property type="entry name" value="Zn_clus"/>
    <property type="match status" value="1"/>
</dbReference>
<name>A0A0D2J6X5_9EURO</name>
<dbReference type="VEuPathDB" id="FungiDB:Z518_05701"/>
<dbReference type="GO" id="GO:0001228">
    <property type="term" value="F:DNA-binding transcription activator activity, RNA polymerase II-specific"/>
    <property type="evidence" value="ECO:0007669"/>
    <property type="project" value="TreeGrafter"/>
</dbReference>
<dbReference type="PROSITE" id="PS50048">
    <property type="entry name" value="ZN2_CY6_FUNGAL_2"/>
    <property type="match status" value="1"/>
</dbReference>
<protein>
    <recommendedName>
        <fullName evidence="6">Zn(2)-C6 fungal-type domain-containing protein</fullName>
    </recommendedName>
</protein>
<organism evidence="7 8">
    <name type="scientific">Rhinocladiella mackenziei CBS 650.93</name>
    <dbReference type="NCBI Taxonomy" id="1442369"/>
    <lineage>
        <taxon>Eukaryota</taxon>
        <taxon>Fungi</taxon>
        <taxon>Dikarya</taxon>
        <taxon>Ascomycota</taxon>
        <taxon>Pezizomycotina</taxon>
        <taxon>Eurotiomycetes</taxon>
        <taxon>Chaetothyriomycetidae</taxon>
        <taxon>Chaetothyriales</taxon>
        <taxon>Herpotrichiellaceae</taxon>
        <taxon>Rhinocladiella</taxon>
    </lineage>
</organism>
<gene>
    <name evidence="7" type="ORF">Z518_05701</name>
</gene>
<evidence type="ECO:0000313" key="7">
    <source>
        <dbReference type="EMBL" id="KIX04830.1"/>
    </source>
</evidence>
<dbReference type="GeneID" id="25293772"/>
<dbReference type="STRING" id="1442369.A0A0D2J6X5"/>
<keyword evidence="3" id="KW-0804">Transcription</keyword>
<dbReference type="AlphaFoldDB" id="A0A0D2J6X5"/>
<evidence type="ECO:0000313" key="8">
    <source>
        <dbReference type="Proteomes" id="UP000053617"/>
    </source>
</evidence>
<dbReference type="GO" id="GO:0008270">
    <property type="term" value="F:zinc ion binding"/>
    <property type="evidence" value="ECO:0007669"/>
    <property type="project" value="InterPro"/>
</dbReference>
<dbReference type="InterPro" id="IPR021858">
    <property type="entry name" value="Fun_TF"/>
</dbReference>
<dbReference type="PANTHER" id="PTHR47784:SF5">
    <property type="entry name" value="STEROL UPTAKE CONTROL PROTEIN 2"/>
    <property type="match status" value="1"/>
</dbReference>
<feature type="compositionally biased region" description="Polar residues" evidence="5">
    <location>
        <begin position="49"/>
        <end position="62"/>
    </location>
</feature>
<dbReference type="Proteomes" id="UP000053617">
    <property type="component" value="Unassembled WGS sequence"/>
</dbReference>
<dbReference type="InterPro" id="IPR053157">
    <property type="entry name" value="Sterol_Uptake_Regulator"/>
</dbReference>
<sequence>MVMRTPSGKLGHTKSRKGCLRCKARHVKCDERRPCGNCVRDDAVCSLTQNFKQPPPVSSSSGDQDRRNIREPTSLTESATADLDVSTKQDLSTSAGPDVIDGGPTAAFGTWMQSMRLLHHYHTVYAPSLKMSHDFLLHGLLALSALHYAQNQPGLYKEYILISSQYQGLALRPFATKLQGINEGNCEPYLFLATFVFIISMCSITGQQAPGMPVVPKDIAQSFMLLQGIKSICILKPMETWS</sequence>
<dbReference type="EMBL" id="KN847478">
    <property type="protein sequence ID" value="KIX04830.1"/>
    <property type="molecule type" value="Genomic_DNA"/>
</dbReference>
<evidence type="ECO:0000259" key="6">
    <source>
        <dbReference type="PROSITE" id="PS50048"/>
    </source>
</evidence>
<dbReference type="InterPro" id="IPR001138">
    <property type="entry name" value="Zn2Cys6_DnaBD"/>
</dbReference>
<keyword evidence="4" id="KW-0539">Nucleus</keyword>
<feature type="domain" description="Zn(2)-C6 fungal-type" evidence="6">
    <location>
        <begin position="18"/>
        <end position="47"/>
    </location>
</feature>
<evidence type="ECO:0000256" key="4">
    <source>
        <dbReference type="ARBA" id="ARBA00023242"/>
    </source>
</evidence>
<evidence type="ECO:0000256" key="1">
    <source>
        <dbReference type="ARBA" id="ARBA00023015"/>
    </source>
</evidence>
<evidence type="ECO:0000256" key="3">
    <source>
        <dbReference type="ARBA" id="ARBA00023163"/>
    </source>
</evidence>
<feature type="compositionally biased region" description="Polar residues" evidence="5">
    <location>
        <begin position="86"/>
        <end position="95"/>
    </location>
</feature>
<dbReference type="SUPFAM" id="SSF57701">
    <property type="entry name" value="Zn2/Cys6 DNA-binding domain"/>
    <property type="match status" value="1"/>
</dbReference>
<keyword evidence="2" id="KW-0238">DNA-binding</keyword>
<dbReference type="Gene3D" id="4.10.240.10">
    <property type="entry name" value="Zn(2)-C6 fungal-type DNA-binding domain"/>
    <property type="match status" value="1"/>
</dbReference>
<dbReference type="RefSeq" id="XP_013271966.1">
    <property type="nucleotide sequence ID" value="XM_013416512.1"/>
</dbReference>
<dbReference type="PROSITE" id="PS00463">
    <property type="entry name" value="ZN2_CY6_FUNGAL_1"/>
    <property type="match status" value="1"/>
</dbReference>
<dbReference type="PANTHER" id="PTHR47784">
    <property type="entry name" value="STEROL UPTAKE CONTROL PROTEIN 2"/>
    <property type="match status" value="1"/>
</dbReference>
<dbReference type="GO" id="GO:0003677">
    <property type="term" value="F:DNA binding"/>
    <property type="evidence" value="ECO:0007669"/>
    <property type="project" value="UniProtKB-KW"/>
</dbReference>
<evidence type="ECO:0000256" key="5">
    <source>
        <dbReference type="SAM" id="MobiDB-lite"/>
    </source>
</evidence>
<keyword evidence="1" id="KW-0805">Transcription regulation</keyword>
<dbReference type="Pfam" id="PF11951">
    <property type="entry name" value="Fungal_trans_2"/>
    <property type="match status" value="1"/>
</dbReference>
<dbReference type="CDD" id="cd00067">
    <property type="entry name" value="GAL4"/>
    <property type="match status" value="1"/>
</dbReference>
<dbReference type="SMART" id="SM00066">
    <property type="entry name" value="GAL4"/>
    <property type="match status" value="1"/>
</dbReference>
<evidence type="ECO:0000256" key="2">
    <source>
        <dbReference type="ARBA" id="ARBA00023125"/>
    </source>
</evidence>
<dbReference type="HOGENOM" id="CLU_024934_4_0_1"/>
<dbReference type="OrthoDB" id="3546279at2759"/>
<reference evidence="7 8" key="1">
    <citation type="submission" date="2015-01" db="EMBL/GenBank/DDBJ databases">
        <title>The Genome Sequence of Rhinocladiella mackenzie CBS 650.93.</title>
        <authorList>
            <consortium name="The Broad Institute Genomics Platform"/>
            <person name="Cuomo C."/>
            <person name="de Hoog S."/>
            <person name="Gorbushina A."/>
            <person name="Stielow B."/>
            <person name="Teixiera M."/>
            <person name="Abouelleil A."/>
            <person name="Chapman S.B."/>
            <person name="Priest M."/>
            <person name="Young S.K."/>
            <person name="Wortman J."/>
            <person name="Nusbaum C."/>
            <person name="Birren B."/>
        </authorList>
    </citation>
    <scope>NUCLEOTIDE SEQUENCE [LARGE SCALE GENOMIC DNA]</scope>
    <source>
        <strain evidence="7 8">CBS 650.93</strain>
    </source>
</reference>